<dbReference type="Proteomes" id="UP001234297">
    <property type="component" value="Chromosome 11"/>
</dbReference>
<organism evidence="1 2">
    <name type="scientific">Persea americana</name>
    <name type="common">Avocado</name>
    <dbReference type="NCBI Taxonomy" id="3435"/>
    <lineage>
        <taxon>Eukaryota</taxon>
        <taxon>Viridiplantae</taxon>
        <taxon>Streptophyta</taxon>
        <taxon>Embryophyta</taxon>
        <taxon>Tracheophyta</taxon>
        <taxon>Spermatophyta</taxon>
        <taxon>Magnoliopsida</taxon>
        <taxon>Magnoliidae</taxon>
        <taxon>Laurales</taxon>
        <taxon>Lauraceae</taxon>
        <taxon>Persea</taxon>
    </lineage>
</organism>
<gene>
    <name evidence="1" type="ORF">MRB53_034179</name>
</gene>
<evidence type="ECO:0000313" key="1">
    <source>
        <dbReference type="EMBL" id="KAJ8625649.1"/>
    </source>
</evidence>
<keyword evidence="2" id="KW-1185">Reference proteome</keyword>
<accession>A0ACC2KXX9</accession>
<evidence type="ECO:0000313" key="2">
    <source>
        <dbReference type="Proteomes" id="UP001234297"/>
    </source>
</evidence>
<proteinExistence type="predicted"/>
<name>A0ACC2KXX9_PERAE</name>
<sequence>MASPSTDVFDAYFRMADVDKDGRISGAEAVVFLQRSNLPKHVLAQIWTHADQNHAGFLGRVEFYNALKLVTVAQSGRELTPDMVKAALFGPAAAKIPAPKINSVATPTPHSNTVTPPTPPTSQISAVAPTASQNLGFRGPQTLQSTGMNQHFFPSSDNQLMRPHQVSPASSLTMQATGQGLPGAGNMMGPRPPNSNSSNLSSDWFGARPAGASVGATPQTPNRGVSPSMTQDGFAGVMPSGSTPSMPPRPQTASGLIPSTQDGFGGFAPPLGPTSSIPPRPQTPSGQMSSLPSKPQDAVQSLQTTVNDSKALTVSGNGFSSDIIFGGDVFSATPSQPKQDVSTQNLPAGSVPASSAIVPVATEPQSSVKQGQVDPFQSFAMTTTSSQLQRPVSQAKTAPGVSVGAAGSSPGQTQLQWPRITQSDIQKYTKVFVEVDTDRDGKITGEQARNLFLSWRLPREVLKQVWDLSDQDNDSMLSRREFCTALFLMERYREGRPLPPVLPDSIRFDETLLRETGQPVAAYGWRPTPGMPQQGFSGARPGPPAAGSRQPAQVPIPPQTDGAPEATPQKSRVPVLEKHLVNQLSTEEQSSLNSKFQEATDADKKVEQLEKDILDSREKIEFYRTKMQELVLYKSRCDNRLNEITERVSADKREAELLAKKYEEKYKQVGGIASRLTVEEATFRDIQERKMELYNAIIKMEQGGSADGLLQVRVDRVQSDLEGLVKALNERCKKYGLRAKPTALIELPFGWQPGIQEGAADWNEDWDKFEDEGFTIVKDLSVDVENIVAPPRPARVWNDKTSTDEAFGGVSSSNGDSKTEKPSSTDERVPEGGSPYAKSEDDLARSPPGSPKGKSSLESPSQEFPSTYFVTNASADASPRMKESQSDHDGAESTVSGYKFDEPSWGATFDASDDTDSIWGTFNPIKTKESDHELNKHNSFFGSGELGLNSIRTDSPDADSLFQKKDRSPFFADSVPSTPLFNSSSPPRYSGEDHTFDSFTRFNSFSMNDGGLFPPPESFARFDSIRSNRDSDRSRGFPSFDDADPFGATGPFKSSESQTPRRESDRWSAF</sequence>
<protein>
    <submittedName>
        <fullName evidence="1">Uncharacterized protein</fullName>
    </submittedName>
</protein>
<reference evidence="1 2" key="1">
    <citation type="journal article" date="2022" name="Hortic Res">
        <title>A haplotype resolved chromosomal level avocado genome allows analysis of novel avocado genes.</title>
        <authorList>
            <person name="Nath O."/>
            <person name="Fletcher S.J."/>
            <person name="Hayward A."/>
            <person name="Shaw L.M."/>
            <person name="Masouleh A.K."/>
            <person name="Furtado A."/>
            <person name="Henry R.J."/>
            <person name="Mitter N."/>
        </authorList>
    </citation>
    <scope>NUCLEOTIDE SEQUENCE [LARGE SCALE GENOMIC DNA]</scope>
    <source>
        <strain evidence="2">cv. Hass</strain>
    </source>
</reference>
<comment type="caution">
    <text evidence="1">The sequence shown here is derived from an EMBL/GenBank/DDBJ whole genome shotgun (WGS) entry which is preliminary data.</text>
</comment>
<dbReference type="EMBL" id="CM056819">
    <property type="protein sequence ID" value="KAJ8625649.1"/>
    <property type="molecule type" value="Genomic_DNA"/>
</dbReference>